<gene>
    <name evidence="2" type="ORF">EBB79_06190</name>
</gene>
<sequence length="93" mass="10037">METLVLWLVGVSSLVFAHQLALRRRFLVILIFLAIAGGLYAGIQWYVGVVDGWDGLALAIFALIAVLPFATGLVLGAITGSLHLRWRSTRGSS</sequence>
<dbReference type="AlphaFoldDB" id="A0A3T0N0G8"/>
<reference evidence="2 3" key="1">
    <citation type="submission" date="2018-10" db="EMBL/GenBank/DDBJ databases">
        <title>Parasedimentitalea marina sp. nov., a psychrophilic bacterium isolated from deep seawater of the New Britain Trench.</title>
        <authorList>
            <person name="Cao J."/>
        </authorList>
    </citation>
    <scope>NUCLEOTIDE SEQUENCE [LARGE SCALE GENOMIC DNA]</scope>
    <source>
        <strain evidence="2 3">W43</strain>
    </source>
</reference>
<evidence type="ECO:0000313" key="2">
    <source>
        <dbReference type="EMBL" id="AZV77520.1"/>
    </source>
</evidence>
<organism evidence="2 3">
    <name type="scientific">Parasedimentitalea marina</name>
    <dbReference type="NCBI Taxonomy" id="2483033"/>
    <lineage>
        <taxon>Bacteria</taxon>
        <taxon>Pseudomonadati</taxon>
        <taxon>Pseudomonadota</taxon>
        <taxon>Alphaproteobacteria</taxon>
        <taxon>Rhodobacterales</taxon>
        <taxon>Paracoccaceae</taxon>
        <taxon>Parasedimentitalea</taxon>
    </lineage>
</organism>
<feature type="transmembrane region" description="Helical" evidence="1">
    <location>
        <begin position="56"/>
        <end position="78"/>
    </location>
</feature>
<name>A0A3T0N0G8_9RHOB</name>
<evidence type="ECO:0000256" key="1">
    <source>
        <dbReference type="SAM" id="Phobius"/>
    </source>
</evidence>
<dbReference type="Proteomes" id="UP000283063">
    <property type="component" value="Chromosome"/>
</dbReference>
<keyword evidence="1" id="KW-1133">Transmembrane helix</keyword>
<protein>
    <submittedName>
        <fullName evidence="2">Uncharacterized protein</fullName>
    </submittedName>
</protein>
<keyword evidence="3" id="KW-1185">Reference proteome</keyword>
<keyword evidence="1" id="KW-0812">Transmembrane</keyword>
<proteinExistence type="predicted"/>
<feature type="transmembrane region" description="Helical" evidence="1">
    <location>
        <begin position="27"/>
        <end position="49"/>
    </location>
</feature>
<dbReference type="KEGG" id="sedi:EBB79_06190"/>
<evidence type="ECO:0000313" key="3">
    <source>
        <dbReference type="Proteomes" id="UP000283063"/>
    </source>
</evidence>
<dbReference type="RefSeq" id="WP_127748078.1">
    <property type="nucleotide sequence ID" value="NZ_CP033219.1"/>
</dbReference>
<accession>A0A3T0N0G8</accession>
<keyword evidence="1" id="KW-0472">Membrane</keyword>
<dbReference type="EMBL" id="CP033219">
    <property type="protein sequence ID" value="AZV77520.1"/>
    <property type="molecule type" value="Genomic_DNA"/>
</dbReference>